<dbReference type="Proteomes" id="UP000236161">
    <property type="component" value="Unassembled WGS sequence"/>
</dbReference>
<keyword evidence="2" id="KW-1185">Reference proteome</keyword>
<name>A0A2H9ZYG1_9ASPA</name>
<protein>
    <submittedName>
        <fullName evidence="1">Uncharacterized protein</fullName>
    </submittedName>
</protein>
<evidence type="ECO:0000313" key="1">
    <source>
        <dbReference type="EMBL" id="PKA48324.1"/>
    </source>
</evidence>
<sequence>MQFGGISSPRDTSTCSLTCGTHCPLNPSRPHRCPVRAALPGLLGFWAHVWALSLWALKQPIPLELNSQRAQLPGLGPIYHTTGLWAQPHGLGQSESWAPARLLLGWPNLNCPPHLNSSPLYSPTLGPYKTLALGLGPG</sequence>
<organism evidence="1 2">
    <name type="scientific">Apostasia shenzhenica</name>
    <dbReference type="NCBI Taxonomy" id="1088818"/>
    <lineage>
        <taxon>Eukaryota</taxon>
        <taxon>Viridiplantae</taxon>
        <taxon>Streptophyta</taxon>
        <taxon>Embryophyta</taxon>
        <taxon>Tracheophyta</taxon>
        <taxon>Spermatophyta</taxon>
        <taxon>Magnoliopsida</taxon>
        <taxon>Liliopsida</taxon>
        <taxon>Asparagales</taxon>
        <taxon>Orchidaceae</taxon>
        <taxon>Apostasioideae</taxon>
        <taxon>Apostasia</taxon>
    </lineage>
</organism>
<accession>A0A2H9ZYG1</accession>
<gene>
    <name evidence="1" type="ORF">AXF42_Ash021511</name>
</gene>
<dbReference type="EMBL" id="KZ452570">
    <property type="protein sequence ID" value="PKA48324.1"/>
    <property type="molecule type" value="Genomic_DNA"/>
</dbReference>
<evidence type="ECO:0000313" key="2">
    <source>
        <dbReference type="Proteomes" id="UP000236161"/>
    </source>
</evidence>
<dbReference type="AlphaFoldDB" id="A0A2H9ZYG1"/>
<reference evidence="1 2" key="1">
    <citation type="journal article" date="2017" name="Nature">
        <title>The Apostasia genome and the evolution of orchids.</title>
        <authorList>
            <person name="Zhang G.Q."/>
            <person name="Liu K.W."/>
            <person name="Li Z."/>
            <person name="Lohaus R."/>
            <person name="Hsiao Y.Y."/>
            <person name="Niu S.C."/>
            <person name="Wang J.Y."/>
            <person name="Lin Y.C."/>
            <person name="Xu Q."/>
            <person name="Chen L.J."/>
            <person name="Yoshida K."/>
            <person name="Fujiwara S."/>
            <person name="Wang Z.W."/>
            <person name="Zhang Y.Q."/>
            <person name="Mitsuda N."/>
            <person name="Wang M."/>
            <person name="Liu G.H."/>
            <person name="Pecoraro L."/>
            <person name="Huang H.X."/>
            <person name="Xiao X.J."/>
            <person name="Lin M."/>
            <person name="Wu X.Y."/>
            <person name="Wu W.L."/>
            <person name="Chen Y.Y."/>
            <person name="Chang S.B."/>
            <person name="Sakamoto S."/>
            <person name="Ohme-Takagi M."/>
            <person name="Yagi M."/>
            <person name="Zeng S.J."/>
            <person name="Shen C.Y."/>
            <person name="Yeh C.M."/>
            <person name="Luo Y.B."/>
            <person name="Tsai W.C."/>
            <person name="Van de Peer Y."/>
            <person name="Liu Z.J."/>
        </authorList>
    </citation>
    <scope>NUCLEOTIDE SEQUENCE [LARGE SCALE GENOMIC DNA]</scope>
    <source>
        <strain evidence="2">cv. Shenzhen</strain>
        <tissue evidence="1">Stem</tissue>
    </source>
</reference>
<proteinExistence type="predicted"/>